<dbReference type="GO" id="GO:0005737">
    <property type="term" value="C:cytoplasm"/>
    <property type="evidence" value="ECO:0007669"/>
    <property type="project" value="TreeGrafter"/>
</dbReference>
<feature type="non-terminal residue" evidence="6">
    <location>
        <position position="333"/>
    </location>
</feature>
<dbReference type="Gene3D" id="3.60.10.10">
    <property type="entry name" value="Endonuclease/exonuclease/phosphatase"/>
    <property type="match status" value="1"/>
</dbReference>
<reference evidence="6 7" key="1">
    <citation type="submission" date="2016-08" db="EMBL/GenBank/DDBJ databases">
        <title>A Parts List for Fungal Cellulosomes Revealed by Comparative Genomics.</title>
        <authorList>
            <consortium name="DOE Joint Genome Institute"/>
            <person name="Haitjema C.H."/>
            <person name="Gilmore S.P."/>
            <person name="Henske J.K."/>
            <person name="Solomon K.V."/>
            <person name="De Groot R."/>
            <person name="Kuo A."/>
            <person name="Mondo S.J."/>
            <person name="Salamov A.A."/>
            <person name="Labutti K."/>
            <person name="Zhao Z."/>
            <person name="Chiniquy J."/>
            <person name="Barry K."/>
            <person name="Brewer H.M."/>
            <person name="Purvine S.O."/>
            <person name="Wright A.T."/>
            <person name="Boxma B."/>
            <person name="Van Alen T."/>
            <person name="Hackstein J.H."/>
            <person name="Baker S.E."/>
            <person name="Grigoriev I.V."/>
            <person name="O'Malley M.A."/>
        </authorList>
    </citation>
    <scope>NUCLEOTIDE SEQUENCE [LARGE SCALE GENOMIC DNA]</scope>
    <source>
        <strain evidence="6 7">G1</strain>
    </source>
</reference>
<keyword evidence="6" id="KW-0540">Nuclease</keyword>
<name>A0A1Y2D4E5_9FUNG</name>
<dbReference type="GO" id="GO:0004767">
    <property type="term" value="F:sphingomyelin phosphodiesterase activity"/>
    <property type="evidence" value="ECO:0007669"/>
    <property type="project" value="UniProtKB-EC"/>
</dbReference>
<keyword evidence="6" id="KW-0269">Exonuclease</keyword>
<evidence type="ECO:0000256" key="1">
    <source>
        <dbReference type="ARBA" id="ARBA00006335"/>
    </source>
</evidence>
<dbReference type="Proteomes" id="UP000193920">
    <property type="component" value="Unassembled WGS sequence"/>
</dbReference>
<protein>
    <recommendedName>
        <fullName evidence="2">sphingomyelin phosphodiesterase</fullName>
        <ecNumber evidence="2">3.1.4.12</ecNumber>
    </recommendedName>
</protein>
<dbReference type="CDD" id="cd09078">
    <property type="entry name" value="nSMase"/>
    <property type="match status" value="1"/>
</dbReference>
<dbReference type="InterPro" id="IPR017766">
    <property type="entry name" value="Sphingomyelinase/PLipase_C"/>
</dbReference>
<organism evidence="6 7">
    <name type="scientific">Neocallimastix californiae</name>
    <dbReference type="NCBI Taxonomy" id="1754190"/>
    <lineage>
        <taxon>Eukaryota</taxon>
        <taxon>Fungi</taxon>
        <taxon>Fungi incertae sedis</taxon>
        <taxon>Chytridiomycota</taxon>
        <taxon>Chytridiomycota incertae sedis</taxon>
        <taxon>Neocallimastigomycetes</taxon>
        <taxon>Neocallimastigales</taxon>
        <taxon>Neocallimastigaceae</taxon>
        <taxon>Neocallimastix</taxon>
    </lineage>
</organism>
<dbReference type="InterPro" id="IPR005135">
    <property type="entry name" value="Endo/exonuclease/phosphatase"/>
</dbReference>
<dbReference type="GO" id="GO:0004519">
    <property type="term" value="F:endonuclease activity"/>
    <property type="evidence" value="ECO:0007669"/>
    <property type="project" value="UniProtKB-KW"/>
</dbReference>
<comment type="similarity">
    <text evidence="1">Belongs to the neutral sphingomyelinase family.</text>
</comment>
<evidence type="ECO:0000256" key="3">
    <source>
        <dbReference type="ARBA" id="ARBA00022801"/>
    </source>
</evidence>
<keyword evidence="3" id="KW-0378">Hydrolase</keyword>
<feature type="non-terminal residue" evidence="6">
    <location>
        <position position="1"/>
    </location>
</feature>
<feature type="coiled-coil region" evidence="4">
    <location>
        <begin position="213"/>
        <end position="240"/>
    </location>
</feature>
<proteinExistence type="inferred from homology"/>
<dbReference type="GO" id="GO:0004527">
    <property type="term" value="F:exonuclease activity"/>
    <property type="evidence" value="ECO:0007669"/>
    <property type="project" value="UniProtKB-KW"/>
</dbReference>
<evidence type="ECO:0000256" key="4">
    <source>
        <dbReference type="SAM" id="Coils"/>
    </source>
</evidence>
<gene>
    <name evidence="6" type="ORF">LY90DRAFT_326655</name>
</gene>
<evidence type="ECO:0000256" key="2">
    <source>
        <dbReference type="ARBA" id="ARBA00012369"/>
    </source>
</evidence>
<keyword evidence="7" id="KW-1185">Reference proteome</keyword>
<comment type="caution">
    <text evidence="6">The sequence shown here is derived from an EMBL/GenBank/DDBJ whole genome shotgun (WGS) entry which is preliminary data.</text>
</comment>
<dbReference type="InterPro" id="IPR036691">
    <property type="entry name" value="Endo/exonu/phosph_ase_sf"/>
</dbReference>
<evidence type="ECO:0000259" key="5">
    <source>
        <dbReference type="Pfam" id="PF03372"/>
    </source>
</evidence>
<dbReference type="AlphaFoldDB" id="A0A1Y2D4E5"/>
<accession>A0A1Y2D4E5</accession>
<dbReference type="PANTHER" id="PTHR16320:SF1">
    <property type="entry name" value="SPHINGOMYELINASE DDB_G0288017"/>
    <property type="match status" value="1"/>
</dbReference>
<evidence type="ECO:0000313" key="7">
    <source>
        <dbReference type="Proteomes" id="UP000193920"/>
    </source>
</evidence>
<dbReference type="STRING" id="1754190.A0A1Y2D4E5"/>
<dbReference type="InterPro" id="IPR038772">
    <property type="entry name" value="Sph/SMPD2-like"/>
</dbReference>
<keyword evidence="4" id="KW-0175">Coiled coil</keyword>
<dbReference type="GO" id="GO:0005576">
    <property type="term" value="C:extracellular region"/>
    <property type="evidence" value="ECO:0007669"/>
    <property type="project" value="InterPro"/>
</dbReference>
<dbReference type="EC" id="3.1.4.12" evidence="2"/>
<evidence type="ECO:0000313" key="6">
    <source>
        <dbReference type="EMBL" id="ORY53966.1"/>
    </source>
</evidence>
<feature type="domain" description="Endonuclease/exonuclease/phosphatase" evidence="5">
    <location>
        <begin position="4"/>
        <end position="186"/>
    </location>
</feature>
<dbReference type="PANTHER" id="PTHR16320">
    <property type="entry name" value="SPHINGOMYELINASE FAMILY MEMBER"/>
    <property type="match status" value="1"/>
</dbReference>
<dbReference type="Pfam" id="PF03372">
    <property type="entry name" value="Exo_endo_phos"/>
    <property type="match status" value="1"/>
</dbReference>
<dbReference type="EMBL" id="MCOG01000090">
    <property type="protein sequence ID" value="ORY53966.1"/>
    <property type="molecule type" value="Genomic_DNA"/>
</dbReference>
<dbReference type="SUPFAM" id="SSF56219">
    <property type="entry name" value="DNase I-like"/>
    <property type="match status" value="1"/>
</dbReference>
<sequence>VRVLTYNIFMRPPPIHSFESDYKEDRIKLICKQFFQNYDVIAFQECFSFGSTRIDKIKGKAKENGLVYFSNSKKKHSWNIGIDGGLCLLSRFPVLNKKLYYFKNGCHSDAYSEKGVLFNEIEMPNGNHLFLFTSHTQASYEHFPDITSESVRVRLGQFTEIRKFITMMTEKAKPTDIILLCGDLNVNGRLNKDDGKTHSEEYKVVLSILRGNLSIIRKDKLEKEKQKKEKEKENDAKNKKYEVEDLFYNELNEHPVTSCDLFADDYYKDGKGKKSKKCLDYFFKFTKVNSMNPSSSNSNSNLTIEDLKINTFDVENQKFVHLSDHYGLSLNIV</sequence>
<dbReference type="OrthoDB" id="40902at2759"/>
<keyword evidence="6" id="KW-0255">Endonuclease</keyword>